<accession>A0A1I1NPN1</accession>
<dbReference type="AlphaFoldDB" id="A0A1I1NPN1"/>
<dbReference type="GO" id="GO:0003677">
    <property type="term" value="F:DNA binding"/>
    <property type="evidence" value="ECO:0007669"/>
    <property type="project" value="UniProtKB-KW"/>
</dbReference>
<evidence type="ECO:0000313" key="3">
    <source>
        <dbReference type="EMBL" id="SFC99385.1"/>
    </source>
</evidence>
<dbReference type="InterPro" id="IPR050807">
    <property type="entry name" value="TransReg_Diox_bact_type"/>
</dbReference>
<dbReference type="PANTHER" id="PTHR46797:SF1">
    <property type="entry name" value="METHYLPHOSPHONATE SYNTHASE"/>
    <property type="match status" value="1"/>
</dbReference>
<dbReference type="GO" id="GO:0003700">
    <property type="term" value="F:DNA-binding transcription factor activity"/>
    <property type="evidence" value="ECO:0007669"/>
    <property type="project" value="TreeGrafter"/>
</dbReference>
<dbReference type="EMBL" id="FOMG01000016">
    <property type="protein sequence ID" value="SFC99385.1"/>
    <property type="molecule type" value="Genomic_DNA"/>
</dbReference>
<gene>
    <name evidence="3" type="ORF">SAMN05421842_11622</name>
</gene>
<dbReference type="InterPro" id="IPR001387">
    <property type="entry name" value="Cro/C1-type_HTH"/>
</dbReference>
<protein>
    <submittedName>
        <fullName evidence="3">Transcriptional regulator, contains XRE-family HTH domain</fullName>
    </submittedName>
</protein>
<dbReference type="OrthoDB" id="9815805at2"/>
<dbReference type="SMART" id="SM00530">
    <property type="entry name" value="HTH_XRE"/>
    <property type="match status" value="1"/>
</dbReference>
<reference evidence="3 4" key="1">
    <citation type="submission" date="2016-10" db="EMBL/GenBank/DDBJ databases">
        <authorList>
            <person name="de Groot N.N."/>
        </authorList>
    </citation>
    <scope>NUCLEOTIDE SEQUENCE [LARGE SCALE GENOMIC DNA]</scope>
    <source>
        <strain evidence="3 4">DSM 12992</strain>
    </source>
</reference>
<organism evidence="3 4">
    <name type="scientific">Clostridium uliginosum</name>
    <dbReference type="NCBI Taxonomy" id="119641"/>
    <lineage>
        <taxon>Bacteria</taxon>
        <taxon>Bacillati</taxon>
        <taxon>Bacillota</taxon>
        <taxon>Clostridia</taxon>
        <taxon>Eubacteriales</taxon>
        <taxon>Clostridiaceae</taxon>
        <taxon>Clostridium</taxon>
    </lineage>
</organism>
<evidence type="ECO:0000256" key="1">
    <source>
        <dbReference type="ARBA" id="ARBA00023125"/>
    </source>
</evidence>
<dbReference type="InterPro" id="IPR010982">
    <property type="entry name" value="Lambda_DNA-bd_dom_sf"/>
</dbReference>
<keyword evidence="1" id="KW-0238">DNA-binding</keyword>
<keyword evidence="4" id="KW-1185">Reference proteome</keyword>
<sequence length="142" mass="16642">MALKENIKRKRLELHLTLEELSKKLGVSKPTLQRYESGVISNIPSDKIERLAEILETTPSYLMGWEESKKEIKLITEEAKLLNKYNNLDDKGKHTINTVLDMEYNRCVKSYLMPVAAHNDFNNDEEDQKLMQKDLEDMDNNW</sequence>
<dbReference type="Gene3D" id="1.10.260.40">
    <property type="entry name" value="lambda repressor-like DNA-binding domains"/>
    <property type="match status" value="1"/>
</dbReference>
<feature type="domain" description="HTH cro/C1-type" evidence="2">
    <location>
        <begin position="7"/>
        <end position="62"/>
    </location>
</feature>
<dbReference type="SUPFAM" id="SSF47413">
    <property type="entry name" value="lambda repressor-like DNA-binding domains"/>
    <property type="match status" value="1"/>
</dbReference>
<dbReference type="Proteomes" id="UP000199263">
    <property type="component" value="Unassembled WGS sequence"/>
</dbReference>
<evidence type="ECO:0000259" key="2">
    <source>
        <dbReference type="PROSITE" id="PS50943"/>
    </source>
</evidence>
<name>A0A1I1NPN1_9CLOT</name>
<dbReference type="RefSeq" id="WP_090091685.1">
    <property type="nucleotide sequence ID" value="NZ_FOMG01000016.1"/>
</dbReference>
<dbReference type="PROSITE" id="PS50943">
    <property type="entry name" value="HTH_CROC1"/>
    <property type="match status" value="1"/>
</dbReference>
<proteinExistence type="predicted"/>
<evidence type="ECO:0000313" key="4">
    <source>
        <dbReference type="Proteomes" id="UP000199263"/>
    </source>
</evidence>
<dbReference type="STRING" id="119641.SAMN05421842_11622"/>
<dbReference type="GO" id="GO:0005829">
    <property type="term" value="C:cytosol"/>
    <property type="evidence" value="ECO:0007669"/>
    <property type="project" value="TreeGrafter"/>
</dbReference>
<dbReference type="CDD" id="cd00093">
    <property type="entry name" value="HTH_XRE"/>
    <property type="match status" value="1"/>
</dbReference>
<dbReference type="PANTHER" id="PTHR46797">
    <property type="entry name" value="HTH-TYPE TRANSCRIPTIONAL REGULATOR"/>
    <property type="match status" value="1"/>
</dbReference>
<dbReference type="Pfam" id="PF01381">
    <property type="entry name" value="HTH_3"/>
    <property type="match status" value="1"/>
</dbReference>